<dbReference type="Pfam" id="PF13472">
    <property type="entry name" value="Lipase_GDSL_2"/>
    <property type="match status" value="1"/>
</dbReference>
<evidence type="ECO:0000313" key="5">
    <source>
        <dbReference type="EMBL" id="MDN3921290.1"/>
    </source>
</evidence>
<comment type="similarity">
    <text evidence="1">Belongs to the 'GDSL' lipolytic enzyme family.</text>
</comment>
<dbReference type="InterPro" id="IPR013830">
    <property type="entry name" value="SGNH_hydro"/>
</dbReference>
<evidence type="ECO:0000313" key="6">
    <source>
        <dbReference type="Proteomes" id="UP001228044"/>
    </source>
</evidence>
<reference evidence="5 6" key="1">
    <citation type="submission" date="2023-06" db="EMBL/GenBank/DDBJ databases">
        <title>Pelomonas sp. PFR6 16S ribosomal RNA gene Genome sequencing and assembly.</title>
        <authorList>
            <person name="Woo H."/>
        </authorList>
    </citation>
    <scope>NUCLEOTIDE SEQUENCE [LARGE SCALE GENOMIC DNA]</scope>
    <source>
        <strain evidence="5 6">PFR6</strain>
    </source>
</reference>
<name>A0ABT8DSJ2_9BURK</name>
<keyword evidence="6" id="KW-1185">Reference proteome</keyword>
<proteinExistence type="inferred from homology"/>
<evidence type="ECO:0000256" key="3">
    <source>
        <dbReference type="SAM" id="SignalP"/>
    </source>
</evidence>
<dbReference type="RefSeq" id="WP_290359590.1">
    <property type="nucleotide sequence ID" value="NZ_JAUHHC010000003.1"/>
</dbReference>
<dbReference type="PANTHER" id="PTHR43695:SF1">
    <property type="entry name" value="RHAMNOGALACTURONAN ACETYLESTERASE"/>
    <property type="match status" value="1"/>
</dbReference>
<feature type="domain" description="SGNH hydrolase-type esterase" evidence="4">
    <location>
        <begin position="31"/>
        <end position="186"/>
    </location>
</feature>
<sequence>MKFRLASALSAALLAPSLALADVKPARMILVGDSTMATKSGYGDALCARLKPELSCVNLARGGRSSGSFRAEGLWDQVQQMLRDGMHEHNYVLIQFGHNDQPGKPGRSTDLVHDFPANMARYVDETRAAGATPVLLTPLTRRSFRGPWLHDDLAPWSAVTRQVARDKKVMLIDLNRLSQQAVETMGEAEADTLAMAPKPLPGQPVHPATTAERAGAANPVFDRTHLGLKGAQLFSGIVADEWRRQQPAIAARIFKMASE</sequence>
<comment type="caution">
    <text evidence="5">The sequence shown here is derived from an EMBL/GenBank/DDBJ whole genome shotgun (WGS) entry which is preliminary data.</text>
</comment>
<organism evidence="5 6">
    <name type="scientific">Roseateles violae</name>
    <dbReference type="NCBI Taxonomy" id="3058042"/>
    <lineage>
        <taxon>Bacteria</taxon>
        <taxon>Pseudomonadati</taxon>
        <taxon>Pseudomonadota</taxon>
        <taxon>Betaproteobacteria</taxon>
        <taxon>Burkholderiales</taxon>
        <taxon>Sphaerotilaceae</taxon>
        <taxon>Roseateles</taxon>
    </lineage>
</organism>
<dbReference type="CDD" id="cd01821">
    <property type="entry name" value="Rhamnogalacturan_acetylesterase_like"/>
    <property type="match status" value="1"/>
</dbReference>
<dbReference type="Gene3D" id="3.40.50.1110">
    <property type="entry name" value="SGNH hydrolase"/>
    <property type="match status" value="1"/>
</dbReference>
<feature type="signal peptide" evidence="3">
    <location>
        <begin position="1"/>
        <end position="21"/>
    </location>
</feature>
<dbReference type="EMBL" id="JAUHHC010000003">
    <property type="protein sequence ID" value="MDN3921290.1"/>
    <property type="molecule type" value="Genomic_DNA"/>
</dbReference>
<protein>
    <submittedName>
        <fullName evidence="5">Rhamnogalacturonan acetylesterase</fullName>
    </submittedName>
</protein>
<feature type="chain" id="PRO_5045723216" evidence="3">
    <location>
        <begin position="22"/>
        <end position="259"/>
    </location>
</feature>
<gene>
    <name evidence="5" type="ORF">QWJ38_13435</name>
</gene>
<dbReference type="Proteomes" id="UP001228044">
    <property type="component" value="Unassembled WGS sequence"/>
</dbReference>
<evidence type="ECO:0000256" key="2">
    <source>
        <dbReference type="ARBA" id="ARBA00022801"/>
    </source>
</evidence>
<dbReference type="SUPFAM" id="SSF52266">
    <property type="entry name" value="SGNH hydrolase"/>
    <property type="match status" value="1"/>
</dbReference>
<dbReference type="InterPro" id="IPR037459">
    <property type="entry name" value="RhgT-like"/>
</dbReference>
<evidence type="ECO:0000256" key="1">
    <source>
        <dbReference type="ARBA" id="ARBA00008668"/>
    </source>
</evidence>
<dbReference type="PANTHER" id="PTHR43695">
    <property type="entry name" value="PUTATIVE (AFU_ORTHOLOGUE AFUA_2G17250)-RELATED"/>
    <property type="match status" value="1"/>
</dbReference>
<dbReference type="InterPro" id="IPR036514">
    <property type="entry name" value="SGNH_hydro_sf"/>
</dbReference>
<evidence type="ECO:0000259" key="4">
    <source>
        <dbReference type="Pfam" id="PF13472"/>
    </source>
</evidence>
<keyword evidence="2" id="KW-0378">Hydrolase</keyword>
<keyword evidence="3" id="KW-0732">Signal</keyword>
<accession>A0ABT8DSJ2</accession>